<reference evidence="9" key="1">
    <citation type="submission" date="2016-04" db="UniProtKB">
        <authorList>
            <consortium name="WormBaseParasite"/>
        </authorList>
    </citation>
    <scope>IDENTIFICATION</scope>
</reference>
<accession>A0A0N5DAJ2</accession>
<dbReference type="GO" id="GO:0005525">
    <property type="term" value="F:GTP binding"/>
    <property type="evidence" value="ECO:0007669"/>
    <property type="project" value="InterPro"/>
</dbReference>
<name>A0A0N5DAJ2_THECL</name>
<dbReference type="GO" id="GO:0008270">
    <property type="term" value="F:zinc ion binding"/>
    <property type="evidence" value="ECO:0007669"/>
    <property type="project" value="UniProtKB-KW"/>
</dbReference>
<dbReference type="Proteomes" id="UP000276776">
    <property type="component" value="Unassembled WGS sequence"/>
</dbReference>
<dbReference type="Gene3D" id="3.30.40.10">
    <property type="entry name" value="Zinc/RING finger domain, C3HC4 (zinc finger)"/>
    <property type="match status" value="1"/>
</dbReference>
<evidence type="ECO:0000259" key="6">
    <source>
        <dbReference type="PROSITE" id="PS50089"/>
    </source>
</evidence>
<reference evidence="7 8" key="2">
    <citation type="submission" date="2018-11" db="EMBL/GenBank/DDBJ databases">
        <authorList>
            <consortium name="Pathogen Informatics"/>
        </authorList>
    </citation>
    <scope>NUCLEOTIDE SEQUENCE [LARGE SCALE GENOMIC DNA]</scope>
</reference>
<dbReference type="AlphaFoldDB" id="A0A0N5DAJ2"/>
<dbReference type="InterPro" id="IPR027417">
    <property type="entry name" value="P-loop_NTPase"/>
</dbReference>
<dbReference type="GO" id="GO:0005634">
    <property type="term" value="C:nucleus"/>
    <property type="evidence" value="ECO:0007669"/>
    <property type="project" value="TreeGrafter"/>
</dbReference>
<evidence type="ECO:0000256" key="5">
    <source>
        <dbReference type="SAM" id="MobiDB-lite"/>
    </source>
</evidence>
<keyword evidence="1" id="KW-0479">Metal-binding</keyword>
<dbReference type="InterPro" id="IPR013083">
    <property type="entry name" value="Znf_RING/FYVE/PHD"/>
</dbReference>
<dbReference type="STRING" id="103827.A0A0N5DAJ2"/>
<feature type="compositionally biased region" description="Basic and acidic residues" evidence="5">
    <location>
        <begin position="849"/>
        <end position="865"/>
    </location>
</feature>
<dbReference type="OrthoDB" id="207081at2759"/>
<evidence type="ECO:0000256" key="1">
    <source>
        <dbReference type="ARBA" id="ARBA00022723"/>
    </source>
</evidence>
<organism evidence="9">
    <name type="scientific">Thelazia callipaeda</name>
    <name type="common">Oriental eyeworm</name>
    <name type="synonym">Parasitic nematode</name>
    <dbReference type="NCBI Taxonomy" id="103827"/>
    <lineage>
        <taxon>Eukaryota</taxon>
        <taxon>Metazoa</taxon>
        <taxon>Ecdysozoa</taxon>
        <taxon>Nematoda</taxon>
        <taxon>Chromadorea</taxon>
        <taxon>Rhabditida</taxon>
        <taxon>Spirurina</taxon>
        <taxon>Spiruromorpha</taxon>
        <taxon>Thelazioidea</taxon>
        <taxon>Thelaziidae</taxon>
        <taxon>Thelazia</taxon>
    </lineage>
</organism>
<dbReference type="PANTHER" id="PTHR14932">
    <property type="entry name" value="RAS GTPASE-RELATED"/>
    <property type="match status" value="1"/>
</dbReference>
<dbReference type="Gene3D" id="3.40.50.300">
    <property type="entry name" value="P-loop containing nucleotide triphosphate hydrolases"/>
    <property type="match status" value="1"/>
</dbReference>
<feature type="region of interest" description="Disordered" evidence="5">
    <location>
        <begin position="720"/>
        <end position="743"/>
    </location>
</feature>
<dbReference type="SMART" id="SM00184">
    <property type="entry name" value="RING"/>
    <property type="match status" value="1"/>
</dbReference>
<keyword evidence="2 4" id="KW-0863">Zinc-finger</keyword>
<dbReference type="PROSITE" id="PS00518">
    <property type="entry name" value="ZF_RING_1"/>
    <property type="match status" value="1"/>
</dbReference>
<dbReference type="SUPFAM" id="SSF52540">
    <property type="entry name" value="P-loop containing nucleoside triphosphate hydrolases"/>
    <property type="match status" value="1"/>
</dbReference>
<dbReference type="InterPro" id="IPR017907">
    <property type="entry name" value="Znf_RING_CS"/>
</dbReference>
<evidence type="ECO:0000313" key="9">
    <source>
        <dbReference type="WBParaSite" id="TCLT_0001019101-mRNA-1"/>
    </source>
</evidence>
<dbReference type="GO" id="GO:0003924">
    <property type="term" value="F:GTPase activity"/>
    <property type="evidence" value="ECO:0007669"/>
    <property type="project" value="InterPro"/>
</dbReference>
<dbReference type="InterPro" id="IPR040385">
    <property type="entry name" value="RABL6"/>
</dbReference>
<sequence length="891" mass="101103">MITALKKKFVGVDTSEHGSEPSQMPYGIATLDHKLQKKYSKGVQYNMKIVIRGDRNVGKSCLWRRLQGLSFIDEYIPTDEIQVASIQWSYRVTDDVVKVDVWDVVDRSTKKRIKSEGLKFKNAKVEFEEFACDAQFVNVYKGANGVILMFDITKNWTWDYVTRELLNIPSNIPVLILGNRRDMGHHRQVSDDVCRAFIENYKRGANFIIILNKVSWITVARHSTAALFYLLVLVQWPTSNLSMANITATRVGLTNTAFILFFWCAIFYHYMVSAGRVEIDWINGRFLASGWLVQSSRRTHRLLLVLSVAVSSAAVIHASTLHLLLNAERQSLEFPSTSLSFNILKIDFFFVLLFALYCGARLSLEPTGLSKRSRHSAVTVVAHTTSLPSPSTSSSRNCTESVVSLIDSSQRYIPQEVLQPHHKCPQYIEECKICLQYVADRVIGCSHVLCSSCLLKIIMECQGENSLNGIRCPFCRQQICYVREIQFTVSDCFIPISEYLQARMTLMNSNVWQFREESVNTNKGNEPAAIRYSQCSMRNAFGLRFLYLFFNIPFLYLQRETLLGQLKTNQRDIKLSFDELDMFEETQDASYDKFIENVAARRRLAAEKAAPLSMSEATGRGLPVGGGQLIPYSGFQDESRVCQHSKDIVSLSDATHSMQSAVLQSPSKLDNTSQEVKIDIDVSLNHACSSDEEMNNMVTTYEEDISSEEEFQAEKAVISQKRLDNSRLQSSSSNREPQTPIAYRVPITNSTHDVNGSSEYEISHKRMQSKFSNDDFDSWLDDIDSVEDTTEVPFKDPDDTVPNLLVAAIPVDSESDDDIKHHVVSSRGTYVEGKNFDVKSKSSIKKKTDKISHHEELPSTHDHNQKNSKILSKRCLFDRECSINPNSYDPL</sequence>
<dbReference type="PROSITE" id="PS50089">
    <property type="entry name" value="ZF_RING_2"/>
    <property type="match status" value="1"/>
</dbReference>
<dbReference type="OMA" id="WDYVTRE"/>
<gene>
    <name evidence="7" type="ORF">TCLT_LOCUS10180</name>
</gene>
<evidence type="ECO:0000256" key="4">
    <source>
        <dbReference type="PROSITE-ProRule" id="PRU00175"/>
    </source>
</evidence>
<proteinExistence type="predicted"/>
<dbReference type="Pfam" id="PF00071">
    <property type="entry name" value="Ras"/>
    <property type="match status" value="2"/>
</dbReference>
<protein>
    <submittedName>
        <fullName evidence="9">RING-type domain-containing protein</fullName>
    </submittedName>
</protein>
<dbReference type="SUPFAM" id="SSF57850">
    <property type="entry name" value="RING/U-box"/>
    <property type="match status" value="1"/>
</dbReference>
<evidence type="ECO:0000256" key="2">
    <source>
        <dbReference type="ARBA" id="ARBA00022771"/>
    </source>
</evidence>
<keyword evidence="3" id="KW-0862">Zinc</keyword>
<keyword evidence="8" id="KW-1185">Reference proteome</keyword>
<feature type="domain" description="RING-type" evidence="6">
    <location>
        <begin position="431"/>
        <end position="476"/>
    </location>
</feature>
<dbReference type="PROSITE" id="PS51419">
    <property type="entry name" value="RAB"/>
    <property type="match status" value="1"/>
</dbReference>
<feature type="region of interest" description="Disordered" evidence="5">
    <location>
        <begin position="839"/>
        <end position="868"/>
    </location>
</feature>
<dbReference type="InterPro" id="IPR001841">
    <property type="entry name" value="Znf_RING"/>
</dbReference>
<evidence type="ECO:0000313" key="8">
    <source>
        <dbReference type="Proteomes" id="UP000276776"/>
    </source>
</evidence>
<dbReference type="GO" id="GO:0005829">
    <property type="term" value="C:cytosol"/>
    <property type="evidence" value="ECO:0007669"/>
    <property type="project" value="TreeGrafter"/>
</dbReference>
<dbReference type="InterPro" id="IPR001806">
    <property type="entry name" value="Small_GTPase"/>
</dbReference>
<evidence type="ECO:0000256" key="3">
    <source>
        <dbReference type="ARBA" id="ARBA00022833"/>
    </source>
</evidence>
<dbReference type="SMART" id="SM00175">
    <property type="entry name" value="RAB"/>
    <property type="match status" value="1"/>
</dbReference>
<dbReference type="PANTHER" id="PTHR14932:SF1">
    <property type="entry name" value="RAB-LIKE PROTEIN 6"/>
    <property type="match status" value="1"/>
</dbReference>
<dbReference type="EMBL" id="UYYF01005004">
    <property type="protein sequence ID" value="VDN07857.1"/>
    <property type="molecule type" value="Genomic_DNA"/>
</dbReference>
<evidence type="ECO:0000313" key="7">
    <source>
        <dbReference type="EMBL" id="VDN07857.1"/>
    </source>
</evidence>
<feature type="compositionally biased region" description="Polar residues" evidence="5">
    <location>
        <begin position="726"/>
        <end position="737"/>
    </location>
</feature>
<dbReference type="WBParaSite" id="TCLT_0001019101-mRNA-1">
    <property type="protein sequence ID" value="TCLT_0001019101-mRNA-1"/>
    <property type="gene ID" value="TCLT_0001019101"/>
</dbReference>
<dbReference type="PRINTS" id="PR00449">
    <property type="entry name" value="RASTRNSFRMNG"/>
</dbReference>